<evidence type="ECO:0000256" key="4">
    <source>
        <dbReference type="ARBA" id="ARBA00023002"/>
    </source>
</evidence>
<keyword evidence="6 9" id="KW-0028">Amino-acid biosynthesis</keyword>
<comment type="subcellular location">
    <subcellularLocation>
        <location evidence="6">Cytoplasm</location>
    </subcellularLocation>
</comment>
<keyword evidence="3 6" id="KW-0521">NADP</keyword>
<dbReference type="SUPFAM" id="SSF51735">
    <property type="entry name" value="NAD(P)-binding Rossmann-fold domains"/>
    <property type="match status" value="1"/>
</dbReference>
<evidence type="ECO:0000256" key="2">
    <source>
        <dbReference type="ARBA" id="ARBA00022650"/>
    </source>
</evidence>
<dbReference type="InterPro" id="IPR036291">
    <property type="entry name" value="NAD(P)-bd_dom_sf"/>
</dbReference>
<dbReference type="NCBIfam" id="TIGR00112">
    <property type="entry name" value="proC"/>
    <property type="match status" value="1"/>
</dbReference>
<evidence type="ECO:0000256" key="8">
    <source>
        <dbReference type="PIRSR" id="PIRSR000193-1"/>
    </source>
</evidence>
<dbReference type="Proteomes" id="UP000033695">
    <property type="component" value="Unassembled WGS sequence"/>
</dbReference>
<dbReference type="InterPro" id="IPR000304">
    <property type="entry name" value="Pyrroline-COOH_reductase"/>
</dbReference>
<evidence type="ECO:0000256" key="1">
    <source>
        <dbReference type="ARBA" id="ARBA00005525"/>
    </source>
</evidence>
<keyword evidence="2 6" id="KW-0641">Proline biosynthesis</keyword>
<dbReference type="InterPro" id="IPR053790">
    <property type="entry name" value="P5CR-like_CS"/>
</dbReference>
<dbReference type="GO" id="GO:0005737">
    <property type="term" value="C:cytoplasm"/>
    <property type="evidence" value="ECO:0007669"/>
    <property type="project" value="UniProtKB-SubCell"/>
</dbReference>
<dbReference type="OrthoDB" id="9805754at2"/>
<comment type="function">
    <text evidence="5 6">Catalyzes the reduction of 1-pyrroline-5-carboxylate (PCA) to L-proline.</text>
</comment>
<accession>A0A0F4KQD6</accession>
<dbReference type="RefSeq" id="WP_045923383.1">
    <property type="nucleotide sequence ID" value="NZ_JBHTHW010000004.1"/>
</dbReference>
<evidence type="ECO:0000313" key="12">
    <source>
        <dbReference type="EMBL" id="KJY48219.1"/>
    </source>
</evidence>
<dbReference type="SUPFAM" id="SSF48179">
    <property type="entry name" value="6-phosphogluconate dehydrogenase C-terminal domain-like"/>
    <property type="match status" value="1"/>
</dbReference>
<dbReference type="HAMAP" id="MF_01925">
    <property type="entry name" value="P5C_reductase"/>
    <property type="match status" value="1"/>
</dbReference>
<dbReference type="HOGENOM" id="CLU_042344_3_1_9"/>
<dbReference type="Gene3D" id="3.40.50.720">
    <property type="entry name" value="NAD(P)-binding Rossmann-like Domain"/>
    <property type="match status" value="1"/>
</dbReference>
<comment type="caution">
    <text evidence="12">The sequence shown here is derived from an EMBL/GenBank/DDBJ whole genome shotgun (WGS) entry which is preliminary data.</text>
</comment>
<dbReference type="STRING" id="1218508.JG29_15650"/>
<organism evidence="12 13">
    <name type="scientific">Bombilactobacillus mellis</name>
    <dbReference type="NCBI Taxonomy" id="1218508"/>
    <lineage>
        <taxon>Bacteria</taxon>
        <taxon>Bacillati</taxon>
        <taxon>Bacillota</taxon>
        <taxon>Bacilli</taxon>
        <taxon>Lactobacillales</taxon>
        <taxon>Lactobacillaceae</taxon>
        <taxon>Bombilactobacillus</taxon>
    </lineage>
</organism>
<evidence type="ECO:0000256" key="6">
    <source>
        <dbReference type="HAMAP-Rule" id="MF_01925"/>
    </source>
</evidence>
<dbReference type="AlphaFoldDB" id="A0A0F4KQD6"/>
<dbReference type="PATRIC" id="fig|1218508.4.peg.1558"/>
<keyword evidence="6" id="KW-0963">Cytoplasm</keyword>
<feature type="binding site" evidence="8">
    <location>
        <position position="34"/>
    </location>
    <ligand>
        <name>NADP(+)</name>
        <dbReference type="ChEBI" id="CHEBI:58349"/>
    </ligand>
</feature>
<dbReference type="UniPathway" id="UPA00098">
    <property type="reaction ID" value="UER00361"/>
</dbReference>
<comment type="pathway">
    <text evidence="6 9">Amino-acid biosynthesis; L-proline biosynthesis; L-proline from L-glutamate 5-semialdehyde: step 1/1.</text>
</comment>
<dbReference type="PANTHER" id="PTHR11645:SF0">
    <property type="entry name" value="PYRROLINE-5-CARBOXYLATE REDUCTASE 3"/>
    <property type="match status" value="1"/>
</dbReference>
<sequence>MKIGFIGVGKIGQAIIKGLLSSQVNNQDIMVLKSQHHTAQKVAQKYHLFLANDYSALNVNEIVIVAVPQSALKAILEQLKAHYHGLIVSTSGGDLTAVNAELPVDTSFVKAVPNTPVQINAGITALSFADQESETNRNLVINLFQKLGQVYVVPEKLLGIYGTVAGCTPAFVDIMMEALSDAAVINGIPRQQSYQIITQMLLGTAQLAQKTQQHPGQLKDEVTTPGGSTIRGVAELEATGFRNALIQAVEAANK</sequence>
<name>A0A0F4KQD6_9LACO</name>
<dbReference type="Gene3D" id="1.10.3730.10">
    <property type="entry name" value="ProC C-terminal domain-like"/>
    <property type="match status" value="1"/>
</dbReference>
<dbReference type="InterPro" id="IPR029036">
    <property type="entry name" value="P5CR_dimer"/>
</dbReference>
<evidence type="ECO:0000256" key="7">
    <source>
        <dbReference type="NCBIfam" id="TIGR00112"/>
    </source>
</evidence>
<dbReference type="GO" id="GO:0055129">
    <property type="term" value="P:L-proline biosynthetic process"/>
    <property type="evidence" value="ECO:0007669"/>
    <property type="project" value="UniProtKB-UniRule"/>
</dbReference>
<comment type="similarity">
    <text evidence="1 6 9">Belongs to the pyrroline-5-carboxylate reductase family.</text>
</comment>
<dbReference type="GO" id="GO:0004735">
    <property type="term" value="F:pyrroline-5-carboxylate reductase activity"/>
    <property type="evidence" value="ECO:0007669"/>
    <property type="project" value="UniProtKB-UniRule"/>
</dbReference>
<dbReference type="EMBL" id="JXBZ01000010">
    <property type="protein sequence ID" value="KJY48219.1"/>
    <property type="molecule type" value="Genomic_DNA"/>
</dbReference>
<evidence type="ECO:0000256" key="9">
    <source>
        <dbReference type="RuleBase" id="RU003903"/>
    </source>
</evidence>
<protein>
    <recommendedName>
        <fullName evidence="6 7">Pyrroline-5-carboxylate reductase</fullName>
        <shortName evidence="6">P5C reductase</shortName>
        <shortName evidence="6">P5CR</shortName>
        <ecNumber evidence="6 7">1.5.1.2</ecNumber>
    </recommendedName>
    <alternativeName>
        <fullName evidence="6">PCA reductase</fullName>
    </alternativeName>
</protein>
<comment type="catalytic activity">
    <reaction evidence="6">
        <text>L-proline + NAD(+) = (S)-1-pyrroline-5-carboxylate + NADH + 2 H(+)</text>
        <dbReference type="Rhea" id="RHEA:14105"/>
        <dbReference type="ChEBI" id="CHEBI:15378"/>
        <dbReference type="ChEBI" id="CHEBI:17388"/>
        <dbReference type="ChEBI" id="CHEBI:57540"/>
        <dbReference type="ChEBI" id="CHEBI:57945"/>
        <dbReference type="ChEBI" id="CHEBI:60039"/>
        <dbReference type="EC" id="1.5.1.2"/>
    </reaction>
</comment>
<reference evidence="12 13" key="1">
    <citation type="submission" date="2014-12" db="EMBL/GenBank/DDBJ databases">
        <title>Comparative genomics of the lactic acid bacteria isolated from the honey bee gut.</title>
        <authorList>
            <person name="Ellegaard K.M."/>
            <person name="Tamarit D."/>
            <person name="Javelind E."/>
            <person name="Olofsson T."/>
            <person name="Andersson S.G."/>
            <person name="Vasquez A."/>
        </authorList>
    </citation>
    <scope>NUCLEOTIDE SEQUENCE [LARGE SCALE GENOMIC DNA]</scope>
    <source>
        <strain evidence="12 13">Hon2</strain>
    </source>
</reference>
<dbReference type="PIRSF" id="PIRSF000193">
    <property type="entry name" value="Pyrrol-5-carb_rd"/>
    <property type="match status" value="1"/>
</dbReference>
<feature type="domain" description="Pyrroline-5-carboxylate reductase dimerisation" evidence="11">
    <location>
        <begin position="155"/>
        <end position="253"/>
    </location>
</feature>
<dbReference type="EC" id="1.5.1.2" evidence="6 7"/>
<dbReference type="PROSITE" id="PS00521">
    <property type="entry name" value="P5CR"/>
    <property type="match status" value="1"/>
</dbReference>
<evidence type="ECO:0000313" key="13">
    <source>
        <dbReference type="Proteomes" id="UP000033695"/>
    </source>
</evidence>
<evidence type="ECO:0000256" key="5">
    <source>
        <dbReference type="ARBA" id="ARBA00058118"/>
    </source>
</evidence>
<dbReference type="FunFam" id="1.10.3730.10:FF:000001">
    <property type="entry name" value="Pyrroline-5-carboxylate reductase"/>
    <property type="match status" value="1"/>
</dbReference>
<evidence type="ECO:0000256" key="3">
    <source>
        <dbReference type="ARBA" id="ARBA00022857"/>
    </source>
</evidence>
<proteinExistence type="inferred from homology"/>
<dbReference type="InterPro" id="IPR028939">
    <property type="entry name" value="P5C_Rdtase_cat_N"/>
</dbReference>
<evidence type="ECO:0000259" key="10">
    <source>
        <dbReference type="Pfam" id="PF03807"/>
    </source>
</evidence>
<dbReference type="Pfam" id="PF14748">
    <property type="entry name" value="P5CR_dimer"/>
    <property type="match status" value="1"/>
</dbReference>
<dbReference type="PANTHER" id="PTHR11645">
    <property type="entry name" value="PYRROLINE-5-CARBOXYLATE REDUCTASE"/>
    <property type="match status" value="1"/>
</dbReference>
<comment type="catalytic activity">
    <reaction evidence="6 9">
        <text>L-proline + NADP(+) = (S)-1-pyrroline-5-carboxylate + NADPH + 2 H(+)</text>
        <dbReference type="Rhea" id="RHEA:14109"/>
        <dbReference type="ChEBI" id="CHEBI:15378"/>
        <dbReference type="ChEBI" id="CHEBI:17388"/>
        <dbReference type="ChEBI" id="CHEBI:57783"/>
        <dbReference type="ChEBI" id="CHEBI:58349"/>
        <dbReference type="ChEBI" id="CHEBI:60039"/>
        <dbReference type="EC" id="1.5.1.2"/>
    </reaction>
</comment>
<feature type="domain" description="Pyrroline-5-carboxylate reductase catalytic N-terminal" evidence="10">
    <location>
        <begin position="2"/>
        <end position="91"/>
    </location>
</feature>
<keyword evidence="4 6" id="KW-0560">Oxidoreductase</keyword>
<dbReference type="Pfam" id="PF03807">
    <property type="entry name" value="F420_oxidored"/>
    <property type="match status" value="1"/>
</dbReference>
<dbReference type="InterPro" id="IPR008927">
    <property type="entry name" value="6-PGluconate_DH-like_C_sf"/>
</dbReference>
<gene>
    <name evidence="6" type="primary">proC</name>
    <name evidence="12" type="ORF">JG29_15650</name>
</gene>
<keyword evidence="13" id="KW-1185">Reference proteome</keyword>
<evidence type="ECO:0000259" key="11">
    <source>
        <dbReference type="Pfam" id="PF14748"/>
    </source>
</evidence>